<feature type="region of interest" description="Disordered" evidence="6">
    <location>
        <begin position="217"/>
        <end position="243"/>
    </location>
</feature>
<dbReference type="SUPFAM" id="SSF48498">
    <property type="entry name" value="Tetracyclin repressor-like, C-terminal domain"/>
    <property type="match status" value="1"/>
</dbReference>
<evidence type="ECO:0000259" key="7">
    <source>
        <dbReference type="PROSITE" id="PS50977"/>
    </source>
</evidence>
<evidence type="ECO:0000256" key="4">
    <source>
        <dbReference type="ARBA" id="ARBA00023163"/>
    </source>
</evidence>
<evidence type="ECO:0000313" key="9">
    <source>
        <dbReference type="Proteomes" id="UP001551675"/>
    </source>
</evidence>
<organism evidence="8 9">
    <name type="scientific">Microtetraspora glauca</name>
    <dbReference type="NCBI Taxonomy" id="1996"/>
    <lineage>
        <taxon>Bacteria</taxon>
        <taxon>Bacillati</taxon>
        <taxon>Actinomycetota</taxon>
        <taxon>Actinomycetes</taxon>
        <taxon>Streptosporangiales</taxon>
        <taxon>Streptosporangiaceae</taxon>
        <taxon>Microtetraspora</taxon>
    </lineage>
</organism>
<evidence type="ECO:0000256" key="1">
    <source>
        <dbReference type="ARBA" id="ARBA00022491"/>
    </source>
</evidence>
<evidence type="ECO:0000313" key="8">
    <source>
        <dbReference type="EMBL" id="MEV0967355.1"/>
    </source>
</evidence>
<feature type="DNA-binding region" description="H-T-H motif" evidence="5">
    <location>
        <begin position="34"/>
        <end position="53"/>
    </location>
</feature>
<dbReference type="InterPro" id="IPR001647">
    <property type="entry name" value="HTH_TetR"/>
</dbReference>
<keyword evidence="9" id="KW-1185">Reference proteome</keyword>
<dbReference type="Gene3D" id="1.10.357.10">
    <property type="entry name" value="Tetracycline Repressor, domain 2"/>
    <property type="match status" value="1"/>
</dbReference>
<evidence type="ECO:0000256" key="5">
    <source>
        <dbReference type="PROSITE-ProRule" id="PRU00335"/>
    </source>
</evidence>
<feature type="domain" description="HTH tetR-type" evidence="7">
    <location>
        <begin position="11"/>
        <end position="71"/>
    </location>
</feature>
<keyword evidence="3 5" id="KW-0238">DNA-binding</keyword>
<evidence type="ECO:0000256" key="6">
    <source>
        <dbReference type="SAM" id="MobiDB-lite"/>
    </source>
</evidence>
<evidence type="ECO:0000256" key="3">
    <source>
        <dbReference type="ARBA" id="ARBA00023125"/>
    </source>
</evidence>
<accession>A0ABV3G6V0</accession>
<dbReference type="InterPro" id="IPR009057">
    <property type="entry name" value="Homeodomain-like_sf"/>
</dbReference>
<proteinExistence type="predicted"/>
<comment type="caution">
    <text evidence="8">The sequence shown here is derived from an EMBL/GenBank/DDBJ whole genome shotgun (WGS) entry which is preliminary data.</text>
</comment>
<dbReference type="EMBL" id="JBFALK010000001">
    <property type="protein sequence ID" value="MEV0967355.1"/>
    <property type="molecule type" value="Genomic_DNA"/>
</dbReference>
<dbReference type="InterPro" id="IPR003012">
    <property type="entry name" value="Tet_transcr_reg_TetR"/>
</dbReference>
<dbReference type="InterPro" id="IPR004111">
    <property type="entry name" value="Repressor_TetR_C"/>
</dbReference>
<dbReference type="InterPro" id="IPR050109">
    <property type="entry name" value="HTH-type_TetR-like_transc_reg"/>
</dbReference>
<protein>
    <submittedName>
        <fullName evidence="8">TetR/AcrR family transcriptional regulator C-terminal domain-containing protein</fullName>
    </submittedName>
</protein>
<dbReference type="Pfam" id="PF00440">
    <property type="entry name" value="TetR_N"/>
    <property type="match status" value="1"/>
</dbReference>
<dbReference type="PANTHER" id="PTHR30055:SF151">
    <property type="entry name" value="TRANSCRIPTIONAL REGULATORY PROTEIN"/>
    <property type="match status" value="1"/>
</dbReference>
<dbReference type="RefSeq" id="WP_358129053.1">
    <property type="nucleotide sequence ID" value="NZ_JBFALK010000001.1"/>
</dbReference>
<dbReference type="SUPFAM" id="SSF46689">
    <property type="entry name" value="Homeodomain-like"/>
    <property type="match status" value="1"/>
</dbReference>
<dbReference type="Proteomes" id="UP001551675">
    <property type="component" value="Unassembled WGS sequence"/>
</dbReference>
<keyword evidence="2" id="KW-0805">Transcription regulation</keyword>
<reference evidence="8 9" key="1">
    <citation type="submission" date="2024-06" db="EMBL/GenBank/DDBJ databases">
        <title>The Natural Products Discovery Center: Release of the First 8490 Sequenced Strains for Exploring Actinobacteria Biosynthetic Diversity.</title>
        <authorList>
            <person name="Kalkreuter E."/>
            <person name="Kautsar S.A."/>
            <person name="Yang D."/>
            <person name="Bader C.D."/>
            <person name="Teijaro C.N."/>
            <person name="Fluegel L."/>
            <person name="Davis C.M."/>
            <person name="Simpson J.R."/>
            <person name="Lauterbach L."/>
            <person name="Steele A.D."/>
            <person name="Gui C."/>
            <person name="Meng S."/>
            <person name="Li G."/>
            <person name="Viehrig K."/>
            <person name="Ye F."/>
            <person name="Su P."/>
            <person name="Kiefer A.F."/>
            <person name="Nichols A."/>
            <person name="Cepeda A.J."/>
            <person name="Yan W."/>
            <person name="Fan B."/>
            <person name="Jiang Y."/>
            <person name="Adhikari A."/>
            <person name="Zheng C.-J."/>
            <person name="Schuster L."/>
            <person name="Cowan T.M."/>
            <person name="Smanski M.J."/>
            <person name="Chevrette M.G."/>
            <person name="De Carvalho L.P.S."/>
            <person name="Shen B."/>
        </authorList>
    </citation>
    <scope>NUCLEOTIDE SEQUENCE [LARGE SCALE GENOMIC DNA]</scope>
    <source>
        <strain evidence="8 9">NPDC050100</strain>
    </source>
</reference>
<name>A0ABV3G6V0_MICGL</name>
<keyword evidence="4" id="KW-0804">Transcription</keyword>
<evidence type="ECO:0000256" key="2">
    <source>
        <dbReference type="ARBA" id="ARBA00023015"/>
    </source>
</evidence>
<dbReference type="InterPro" id="IPR036271">
    <property type="entry name" value="Tet_transcr_reg_TetR-rel_C_sf"/>
</dbReference>
<keyword evidence="1" id="KW-0678">Repressor</keyword>
<gene>
    <name evidence="8" type="ORF">AB0I59_01870</name>
</gene>
<dbReference type="PRINTS" id="PR00400">
    <property type="entry name" value="TETREPRESSOR"/>
</dbReference>
<dbReference type="PROSITE" id="PS50977">
    <property type="entry name" value="HTH_TETR_2"/>
    <property type="match status" value="1"/>
</dbReference>
<dbReference type="PANTHER" id="PTHR30055">
    <property type="entry name" value="HTH-TYPE TRANSCRIPTIONAL REGULATOR RUTR"/>
    <property type="match status" value="1"/>
</dbReference>
<dbReference type="Pfam" id="PF02909">
    <property type="entry name" value="TetR_C_1"/>
    <property type="match status" value="1"/>
</dbReference>
<sequence>MAKRTQGKPVGLSRQRIAAAAVDLVDRQGLESFGVRRLASELGVDPMSIYNHIKGKAALLDAVSEAVLTEVSATSAQWPDDWTAIARTMARGYRDMAMRHPRIFPLLATRAQTSAVALETLERLTAAMRRAGIPDQTIADTPLVLFGFLNGYLLATVSADPGGTGDPATGAAPPAFDPTLYPTLSALAPLQAGFGGEAEFERMLETVVVGIAEGATRPQAARSGRGSRGATAARPTSDGTVIV</sequence>